<name>A0A816FYF2_ADIRI</name>
<dbReference type="Pfam" id="PF04434">
    <property type="entry name" value="SWIM"/>
    <property type="match status" value="1"/>
</dbReference>
<dbReference type="AlphaFoldDB" id="A0A816FYF2"/>
<evidence type="ECO:0000256" key="2">
    <source>
        <dbReference type="SAM" id="MobiDB-lite"/>
    </source>
</evidence>
<evidence type="ECO:0000259" key="3">
    <source>
        <dbReference type="PROSITE" id="PS50966"/>
    </source>
</evidence>
<evidence type="ECO:0000313" key="5">
    <source>
        <dbReference type="Proteomes" id="UP000663828"/>
    </source>
</evidence>
<dbReference type="EMBL" id="CAJNOR010012351">
    <property type="protein sequence ID" value="CAF1667151.1"/>
    <property type="molecule type" value="Genomic_DNA"/>
</dbReference>
<dbReference type="GO" id="GO:0008270">
    <property type="term" value="F:zinc ion binding"/>
    <property type="evidence" value="ECO:0007669"/>
    <property type="project" value="UniProtKB-KW"/>
</dbReference>
<evidence type="ECO:0000313" key="4">
    <source>
        <dbReference type="EMBL" id="CAF1667151.1"/>
    </source>
</evidence>
<comment type="caution">
    <text evidence="4">The sequence shown here is derived from an EMBL/GenBank/DDBJ whole genome shotgun (WGS) entry which is preliminary data.</text>
</comment>
<organism evidence="4 5">
    <name type="scientific">Adineta ricciae</name>
    <name type="common">Rotifer</name>
    <dbReference type="NCBI Taxonomy" id="249248"/>
    <lineage>
        <taxon>Eukaryota</taxon>
        <taxon>Metazoa</taxon>
        <taxon>Spiralia</taxon>
        <taxon>Gnathifera</taxon>
        <taxon>Rotifera</taxon>
        <taxon>Eurotatoria</taxon>
        <taxon>Bdelloidea</taxon>
        <taxon>Adinetida</taxon>
        <taxon>Adinetidae</taxon>
        <taxon>Adineta</taxon>
    </lineage>
</organism>
<dbReference type="PROSITE" id="PS50966">
    <property type="entry name" value="ZF_SWIM"/>
    <property type="match status" value="1"/>
</dbReference>
<reference evidence="4" key="1">
    <citation type="submission" date="2021-02" db="EMBL/GenBank/DDBJ databases">
        <authorList>
            <person name="Nowell W R."/>
        </authorList>
    </citation>
    <scope>NUCLEOTIDE SEQUENCE</scope>
</reference>
<feature type="compositionally biased region" description="Polar residues" evidence="2">
    <location>
        <begin position="1"/>
        <end position="11"/>
    </location>
</feature>
<keyword evidence="5" id="KW-1185">Reference proteome</keyword>
<sequence length="605" mass="70098">MNTTQVAQYESESSDEETQEKHTNVIGKAKRRRESKFWIEEATYNHSSEVEALIKDDWSKHYVNYTERGRKVYYRCNKKKRRGPQCPANMCLLYHADTDQVTCYKTENGHAHDGDEIRGVSGKVKQVVVELYSDGVTKPKQIMRALEARKMKTPTYGQLNSYLVHLRKKKYGSHQISLGELEQWCQANESIPTNEDTAFVVSYEIKYDDEDDEDDEDVEDYQGSRFRIFISSLRLLNITLLSSHINADATYKLVWQGFPVLVVGTTDLKKSFHPFGLSICSNEKTKDFEFIFKSIQLGLVNTNKGLFKPTALVSDAADAIKNGFRKVFDHPYDEIMCWAHMKRKVNNRVCHIDAKCLAKEILEDIEMLQLSNSKDLFQLASSLFLKKWKNLKQKNQSVLNFLDYFQKEWLESNDGWYEGVQLYVPSTNNALEATNRTIKDDGTFRERHTLSRFLQISSDIVNNWSKERDPSSINAKLFATEPDIPLSLWTLSYQWAKSTKDVICVSNDSSEAFYIPARDLTSITQADLTRYKKKKWTSFNLLKKLFDIWCMEMKKSEEWTNARCNCPAFLKNYICKHIVGMAIRLKRCKPPPAAKAVPVGEKRKR</sequence>
<accession>A0A816FYF2</accession>
<feature type="domain" description="SWIM-type" evidence="3">
    <location>
        <begin position="549"/>
        <end position="586"/>
    </location>
</feature>
<protein>
    <recommendedName>
        <fullName evidence="3">SWIM-type domain-containing protein</fullName>
    </recommendedName>
</protein>
<dbReference type="InterPro" id="IPR007527">
    <property type="entry name" value="Znf_SWIM"/>
</dbReference>
<dbReference type="InterPro" id="IPR018289">
    <property type="entry name" value="MULE_transposase_dom"/>
</dbReference>
<dbReference type="Proteomes" id="UP000663828">
    <property type="component" value="Unassembled WGS sequence"/>
</dbReference>
<evidence type="ECO:0000256" key="1">
    <source>
        <dbReference type="PROSITE-ProRule" id="PRU00325"/>
    </source>
</evidence>
<feature type="region of interest" description="Disordered" evidence="2">
    <location>
        <begin position="1"/>
        <end position="27"/>
    </location>
</feature>
<proteinExistence type="predicted"/>
<feature type="non-terminal residue" evidence="4">
    <location>
        <position position="605"/>
    </location>
</feature>
<keyword evidence="1" id="KW-0479">Metal-binding</keyword>
<gene>
    <name evidence="4" type="ORF">XAT740_LOCUS57994</name>
</gene>
<keyword evidence="1" id="KW-0863">Zinc-finger</keyword>
<dbReference type="Pfam" id="PF10551">
    <property type="entry name" value="MULE"/>
    <property type="match status" value="1"/>
</dbReference>
<keyword evidence="1" id="KW-0862">Zinc</keyword>